<protein>
    <submittedName>
        <fullName evidence="2">Inherit from COG: Hemolysin-type calcium-binding</fullName>
    </submittedName>
</protein>
<evidence type="ECO:0000313" key="3">
    <source>
        <dbReference type="Proteomes" id="UP001153069"/>
    </source>
</evidence>
<feature type="region of interest" description="Disordered" evidence="1">
    <location>
        <begin position="282"/>
        <end position="368"/>
    </location>
</feature>
<feature type="compositionally biased region" description="Polar residues" evidence="1">
    <location>
        <begin position="115"/>
        <end position="124"/>
    </location>
</feature>
<feature type="compositionally biased region" description="Basic residues" evidence="1">
    <location>
        <begin position="57"/>
        <end position="72"/>
    </location>
</feature>
<sequence>MCSKRRTRFLAVCAGLLLASAAVNTLVTMKLVKEGPLTELWRSSPHDVKSFAQTAERKRRRPHPSKAHKKDKAQHAAIMKSLLRRQVELHMPNPSQADAANAAAAQKRRLARVQNVVQQATGDTKSTEPEHANNGVTPQKARPMQVYLPDSSSNAVEEKRYPPSFATTPTRRNIEIPEPLRAPNQPSQNTNMPSNFAKASISKRIIVTLPPDLVKATKNKMLPDSAAASIRKGIIGSLRKNTKQNPLTDNTNNGVSEHLVGPPKKKTMPPVPIISLLRNKEQKMTKKGVKTTTKHATKTAMATKGNKRAQKTNLPNTVGRKTAKGDKKAVASSAKGQTQVHKDFPKKGGRTPANRDEKAAAAYATPKRRRTAVIMEEEEQHNTKRQHKSNKKNTIGHVKPMTNKKIQVSSNATSNVVREAVAAASVKASQHATEDDVCGGCRFTEAGDRPFKTCGYFANEISQRNNVSYPEALRILVLEQGNNKCRHCLTCKKRHKQYWRYDDAAPKILRAESYYLPSISKQWRIPASILTGTDDNQESRVLDYFSDPQNAYPGRRYLFEYNPSIIRLPADQKPDIPGEDPVYLASYRVSTQQNCFRSNVTLAMIGGSWDREKRPRQLDLLGLALLRSDLSIIHDNAVNIQMHFGPREDFRLFVLHGQIYVASYCAMLPLWVKPVSSMKGKKTVNGMFPSKLQVTVGSERTMCSRYWKDIDKSKNLNYFVDADNNTMVEMFPLPHVLHKVDPTGKTPAPNPENATRDDTVPYPSFYTMEEYDLHYRHNFFENPFSYARGGACCVPFTDPRPPKRRSLTAQPESKELRLGLVHVKTPHGRAKFQSVTEPNQYLSRFYAFEPTSPYKVVAMSGYFCLPADPSKHVLFGNKNDENKNPYLSINQDWNSLSVAGEDYRCPSIHFVTGMVEKADDPSRLIIAYGVNDCTSWFVEVSKAEVIDLLFRPPRIVKKKPIPILPAQEG</sequence>
<gene>
    <name evidence="2" type="ORF">SEMRO_337_G120570.1</name>
</gene>
<feature type="region of interest" description="Disordered" evidence="1">
    <location>
        <begin position="377"/>
        <end position="396"/>
    </location>
</feature>
<keyword evidence="3" id="KW-1185">Reference proteome</keyword>
<dbReference type="OrthoDB" id="48433at2759"/>
<comment type="caution">
    <text evidence="2">The sequence shown here is derived from an EMBL/GenBank/DDBJ whole genome shotgun (WGS) entry which is preliminary data.</text>
</comment>
<feature type="compositionally biased region" description="Polar residues" evidence="1">
    <location>
        <begin position="243"/>
        <end position="255"/>
    </location>
</feature>
<evidence type="ECO:0000256" key="1">
    <source>
        <dbReference type="SAM" id="MobiDB-lite"/>
    </source>
</evidence>
<feature type="compositionally biased region" description="Basic residues" evidence="1">
    <location>
        <begin position="285"/>
        <end position="297"/>
    </location>
</feature>
<organism evidence="2 3">
    <name type="scientific">Seminavis robusta</name>
    <dbReference type="NCBI Taxonomy" id="568900"/>
    <lineage>
        <taxon>Eukaryota</taxon>
        <taxon>Sar</taxon>
        <taxon>Stramenopiles</taxon>
        <taxon>Ochrophyta</taxon>
        <taxon>Bacillariophyta</taxon>
        <taxon>Bacillariophyceae</taxon>
        <taxon>Bacillariophycidae</taxon>
        <taxon>Naviculales</taxon>
        <taxon>Naviculaceae</taxon>
        <taxon>Seminavis</taxon>
    </lineage>
</organism>
<name>A0A9N8HBG4_9STRA</name>
<accession>A0A9N8HBG4</accession>
<feature type="region of interest" description="Disordered" evidence="1">
    <location>
        <begin position="241"/>
        <end position="270"/>
    </location>
</feature>
<proteinExistence type="predicted"/>
<evidence type="ECO:0000313" key="2">
    <source>
        <dbReference type="EMBL" id="CAB9508196.1"/>
    </source>
</evidence>
<feature type="region of interest" description="Disordered" evidence="1">
    <location>
        <begin position="97"/>
        <end position="192"/>
    </location>
</feature>
<feature type="region of interest" description="Disordered" evidence="1">
    <location>
        <begin position="48"/>
        <end position="73"/>
    </location>
</feature>
<reference evidence="2" key="1">
    <citation type="submission" date="2020-06" db="EMBL/GenBank/DDBJ databases">
        <authorList>
            <consortium name="Plant Systems Biology data submission"/>
        </authorList>
    </citation>
    <scope>NUCLEOTIDE SEQUENCE</scope>
    <source>
        <strain evidence="2">D6</strain>
    </source>
</reference>
<dbReference type="AlphaFoldDB" id="A0A9N8HBG4"/>
<dbReference type="Proteomes" id="UP001153069">
    <property type="component" value="Unassembled WGS sequence"/>
</dbReference>
<dbReference type="EMBL" id="CAICTM010000336">
    <property type="protein sequence ID" value="CAB9508196.1"/>
    <property type="molecule type" value="Genomic_DNA"/>
</dbReference>